<sequence length="71" mass="8294">MRQKYVEIRLTKCRLFLTEPELQNLLSLNPLLWKEGIRRGKYILRARAAKGRQAGGKQAEELPWNLKGGMR</sequence>
<evidence type="ECO:0000313" key="1">
    <source>
        <dbReference type="EMBL" id="MDF9408271.1"/>
    </source>
</evidence>
<name>A0A9X4H1M4_9FIRM</name>
<proteinExistence type="predicted"/>
<protein>
    <submittedName>
        <fullName evidence="1">Uncharacterized protein</fullName>
    </submittedName>
</protein>
<reference evidence="1" key="1">
    <citation type="submission" date="2022-02" db="EMBL/GenBank/DDBJ databases">
        <authorList>
            <person name="Leng L."/>
        </authorList>
    </citation>
    <scope>NUCLEOTIDE SEQUENCE</scope>
    <source>
        <strain evidence="1">JI</strain>
    </source>
</reference>
<organism evidence="1 2">
    <name type="scientific">Pelotomaculum isophthalicicum JI</name>
    <dbReference type="NCBI Taxonomy" id="947010"/>
    <lineage>
        <taxon>Bacteria</taxon>
        <taxon>Bacillati</taxon>
        <taxon>Bacillota</taxon>
        <taxon>Clostridia</taxon>
        <taxon>Eubacteriales</taxon>
        <taxon>Desulfotomaculaceae</taxon>
        <taxon>Pelotomaculum</taxon>
    </lineage>
</organism>
<dbReference type="EMBL" id="JAKOAV010000012">
    <property type="protein sequence ID" value="MDF9408271.1"/>
    <property type="molecule type" value="Genomic_DNA"/>
</dbReference>
<dbReference type="AlphaFoldDB" id="A0A9X4H1M4"/>
<keyword evidence="2" id="KW-1185">Reference proteome</keyword>
<dbReference type="RefSeq" id="WP_277443578.1">
    <property type="nucleotide sequence ID" value="NZ_JAKOAV010000012.1"/>
</dbReference>
<gene>
    <name evidence="1" type="ORF">L7E55_07845</name>
</gene>
<comment type="caution">
    <text evidence="1">The sequence shown here is derived from an EMBL/GenBank/DDBJ whole genome shotgun (WGS) entry which is preliminary data.</text>
</comment>
<evidence type="ECO:0000313" key="2">
    <source>
        <dbReference type="Proteomes" id="UP001154312"/>
    </source>
</evidence>
<dbReference type="Proteomes" id="UP001154312">
    <property type="component" value="Unassembled WGS sequence"/>
</dbReference>
<accession>A0A9X4H1M4</accession>